<dbReference type="STRING" id="1129374.AJE_17370"/>
<evidence type="ECO:0000313" key="2">
    <source>
        <dbReference type="EMBL" id="EHR39323.1"/>
    </source>
</evidence>
<keyword evidence="3" id="KW-1185">Reference proteome</keyword>
<dbReference type="Proteomes" id="UP000012046">
    <property type="component" value="Unassembled WGS sequence"/>
</dbReference>
<name>H3ZJA8_9ALTE</name>
<dbReference type="eggNOG" id="COG0810">
    <property type="taxonomic scope" value="Bacteria"/>
</dbReference>
<comment type="caution">
    <text evidence="2">The sequence shown here is derived from an EMBL/GenBank/DDBJ whole genome shotgun (WGS) entry which is preliminary data.</text>
</comment>
<dbReference type="GO" id="GO:0055085">
    <property type="term" value="P:transmembrane transport"/>
    <property type="evidence" value="ECO:0007669"/>
    <property type="project" value="InterPro"/>
</dbReference>
<evidence type="ECO:0000259" key="1">
    <source>
        <dbReference type="Pfam" id="PF03544"/>
    </source>
</evidence>
<dbReference type="EMBL" id="AHTH01000062">
    <property type="protein sequence ID" value="EHR39323.1"/>
    <property type="molecule type" value="Genomic_DNA"/>
</dbReference>
<gene>
    <name evidence="2" type="ORF">AJE_17370</name>
</gene>
<reference evidence="2 3" key="1">
    <citation type="journal article" date="2012" name="J. Bacteriol.">
        <title>Genome Sequence of Extracellular-Protease-Producing Alishewanella jeotgali Isolated from Traditional Korean Fermented Seafood.</title>
        <authorList>
            <person name="Jung J."/>
            <person name="Chun J."/>
            <person name="Park W."/>
        </authorList>
    </citation>
    <scope>NUCLEOTIDE SEQUENCE [LARGE SCALE GENOMIC DNA]</scope>
    <source>
        <strain evidence="2 3">KCTC 22429</strain>
    </source>
</reference>
<organism evidence="2 3">
    <name type="scientific">Alishewanella jeotgali KCTC 22429</name>
    <dbReference type="NCBI Taxonomy" id="1129374"/>
    <lineage>
        <taxon>Bacteria</taxon>
        <taxon>Pseudomonadati</taxon>
        <taxon>Pseudomonadota</taxon>
        <taxon>Gammaproteobacteria</taxon>
        <taxon>Alteromonadales</taxon>
        <taxon>Alteromonadaceae</taxon>
        <taxon>Alishewanella</taxon>
    </lineage>
</organism>
<dbReference type="SUPFAM" id="SSF74653">
    <property type="entry name" value="TolA/TonB C-terminal domain"/>
    <property type="match status" value="1"/>
</dbReference>
<proteinExistence type="predicted"/>
<dbReference type="Gene3D" id="3.30.1150.10">
    <property type="match status" value="1"/>
</dbReference>
<feature type="domain" description="TonB C-terminal" evidence="1">
    <location>
        <begin position="52"/>
        <end position="125"/>
    </location>
</feature>
<dbReference type="InterPro" id="IPR037682">
    <property type="entry name" value="TonB_C"/>
</dbReference>
<sequence length="162" mass="17964">MKQLSLLLCAVITLSACQTTTQPSPDARFASLPVTNQPHASGLFRDLARLGPRYPVEEARAGGEGCATIEYVVTPDYQLHDVVALDASNRFFAREAKAAILKWQWQQLPAGLLTEPVKLQTRFEFCLETVEGRCDPEQLNARTQCRGDDMLPAVGYRVLVRS</sequence>
<evidence type="ECO:0000313" key="3">
    <source>
        <dbReference type="Proteomes" id="UP000012046"/>
    </source>
</evidence>
<dbReference type="AlphaFoldDB" id="H3ZJA8"/>
<dbReference type="PATRIC" id="fig|1129374.4.peg.3429"/>
<dbReference type="RefSeq" id="WP_008951962.1">
    <property type="nucleotide sequence ID" value="NZ_AHTH01000062.1"/>
</dbReference>
<protein>
    <submittedName>
        <fullName evidence="2">TonB domain-containing protein</fullName>
    </submittedName>
</protein>
<dbReference type="PROSITE" id="PS51257">
    <property type="entry name" value="PROKAR_LIPOPROTEIN"/>
    <property type="match status" value="1"/>
</dbReference>
<accession>H3ZJA8</accession>
<dbReference type="Pfam" id="PF03544">
    <property type="entry name" value="TonB_C"/>
    <property type="match status" value="1"/>
</dbReference>